<dbReference type="Proteomes" id="UP000186922">
    <property type="component" value="Unassembled WGS sequence"/>
</dbReference>
<accession>A0A1D1VW78</accession>
<dbReference type="AlphaFoldDB" id="A0A1D1VW78"/>
<gene>
    <name evidence="2" type="primary">RvY_14782-1</name>
    <name evidence="2" type="synonym">RvY_14782.1</name>
    <name evidence="2" type="ORF">RvY_14782</name>
</gene>
<name>A0A1D1VW78_RAMVA</name>
<evidence type="ECO:0000313" key="3">
    <source>
        <dbReference type="Proteomes" id="UP000186922"/>
    </source>
</evidence>
<keyword evidence="1" id="KW-0732">Signal</keyword>
<evidence type="ECO:0000313" key="2">
    <source>
        <dbReference type="EMBL" id="GAV04513.1"/>
    </source>
</evidence>
<feature type="chain" id="PRO_5008898914" evidence="1">
    <location>
        <begin position="18"/>
        <end position="96"/>
    </location>
</feature>
<dbReference type="EMBL" id="BDGG01000011">
    <property type="protein sequence ID" value="GAV04513.1"/>
    <property type="molecule type" value="Genomic_DNA"/>
</dbReference>
<proteinExistence type="predicted"/>
<evidence type="ECO:0000256" key="1">
    <source>
        <dbReference type="SAM" id="SignalP"/>
    </source>
</evidence>
<organism evidence="2 3">
    <name type="scientific">Ramazzottius varieornatus</name>
    <name type="common">Water bear</name>
    <name type="synonym">Tardigrade</name>
    <dbReference type="NCBI Taxonomy" id="947166"/>
    <lineage>
        <taxon>Eukaryota</taxon>
        <taxon>Metazoa</taxon>
        <taxon>Ecdysozoa</taxon>
        <taxon>Tardigrada</taxon>
        <taxon>Eutardigrada</taxon>
        <taxon>Parachela</taxon>
        <taxon>Hypsibioidea</taxon>
        <taxon>Ramazzottiidae</taxon>
        <taxon>Ramazzottius</taxon>
    </lineage>
</organism>
<sequence>MLRALFFALYCWLVVECADLVHTNQVPCLGNGNSPFERNCIVPDLIDTAPTGAITVSFPAPFGLGFTLHLSRIFRRNSLLPFKDNIPGWKQGRIWK</sequence>
<comment type="caution">
    <text evidence="2">The sequence shown here is derived from an EMBL/GenBank/DDBJ whole genome shotgun (WGS) entry which is preliminary data.</text>
</comment>
<keyword evidence="3" id="KW-1185">Reference proteome</keyword>
<protein>
    <submittedName>
        <fullName evidence="2">Uncharacterized protein</fullName>
    </submittedName>
</protein>
<feature type="signal peptide" evidence="1">
    <location>
        <begin position="1"/>
        <end position="17"/>
    </location>
</feature>
<reference evidence="2 3" key="1">
    <citation type="journal article" date="2016" name="Nat. Commun.">
        <title>Extremotolerant tardigrade genome and improved radiotolerance of human cultured cells by tardigrade-unique protein.</title>
        <authorList>
            <person name="Hashimoto T."/>
            <person name="Horikawa D.D."/>
            <person name="Saito Y."/>
            <person name="Kuwahara H."/>
            <person name="Kozuka-Hata H."/>
            <person name="Shin-I T."/>
            <person name="Minakuchi Y."/>
            <person name="Ohishi K."/>
            <person name="Motoyama A."/>
            <person name="Aizu T."/>
            <person name="Enomoto A."/>
            <person name="Kondo K."/>
            <person name="Tanaka S."/>
            <person name="Hara Y."/>
            <person name="Koshikawa S."/>
            <person name="Sagara H."/>
            <person name="Miura T."/>
            <person name="Yokobori S."/>
            <person name="Miyagawa K."/>
            <person name="Suzuki Y."/>
            <person name="Kubo T."/>
            <person name="Oyama M."/>
            <person name="Kohara Y."/>
            <person name="Fujiyama A."/>
            <person name="Arakawa K."/>
            <person name="Katayama T."/>
            <person name="Toyoda A."/>
            <person name="Kunieda T."/>
        </authorList>
    </citation>
    <scope>NUCLEOTIDE SEQUENCE [LARGE SCALE GENOMIC DNA]</scope>
    <source>
        <strain evidence="2 3">YOKOZUNA-1</strain>
    </source>
</reference>